<evidence type="ECO:0000259" key="2">
    <source>
        <dbReference type="Pfam" id="PF18164"/>
    </source>
</evidence>
<dbReference type="Proteomes" id="UP000593601">
    <property type="component" value="Chromosome"/>
</dbReference>
<gene>
    <name evidence="3" type="ORF">INP51_12035</name>
</gene>
<name>A0A7M2RF05_9FIRM</name>
<dbReference type="Pfam" id="PF18082">
    <property type="entry name" value="NAT_N"/>
    <property type="match status" value="1"/>
</dbReference>
<dbReference type="InterPro" id="IPR041644">
    <property type="entry name" value="GNAT_C"/>
</dbReference>
<dbReference type="InterPro" id="IPR041273">
    <property type="entry name" value="NAT_N"/>
</dbReference>
<accession>A0A7M2RF05</accession>
<dbReference type="KEGG" id="bliq:INP51_12035"/>
<evidence type="ECO:0000313" key="4">
    <source>
        <dbReference type="Proteomes" id="UP000593601"/>
    </source>
</evidence>
<dbReference type="RefSeq" id="WP_193735090.1">
    <property type="nucleotide sequence ID" value="NZ_CP063304.1"/>
</dbReference>
<feature type="domain" description="GNAT-like C-terminal" evidence="2">
    <location>
        <begin position="138"/>
        <end position="290"/>
    </location>
</feature>
<feature type="domain" description="N-acyltransferase N-terminal" evidence="1">
    <location>
        <begin position="10"/>
        <end position="134"/>
    </location>
</feature>
<organism evidence="3 4">
    <name type="scientific">Blautia liquoris</name>
    <dbReference type="NCBI Taxonomy" id="2779518"/>
    <lineage>
        <taxon>Bacteria</taxon>
        <taxon>Bacillati</taxon>
        <taxon>Bacillota</taxon>
        <taxon>Clostridia</taxon>
        <taxon>Lachnospirales</taxon>
        <taxon>Lachnospiraceae</taxon>
        <taxon>Blautia</taxon>
    </lineage>
</organism>
<dbReference type="Pfam" id="PF18164">
    <property type="entry name" value="GNAT_C"/>
    <property type="match status" value="1"/>
</dbReference>
<reference evidence="3 4" key="1">
    <citation type="submission" date="2020-10" db="EMBL/GenBank/DDBJ databases">
        <title>Blautia liquoris sp.nov., isolated from the mud in a fermentation cellar used for the production of Chinese strong-flavoured liquor.</title>
        <authorList>
            <person name="Lu L."/>
        </authorList>
    </citation>
    <scope>NUCLEOTIDE SEQUENCE [LARGE SCALE GENOMIC DNA]</scope>
    <source>
        <strain evidence="3 4">LZLJ-3</strain>
    </source>
</reference>
<dbReference type="EMBL" id="CP063304">
    <property type="protein sequence ID" value="QOV18728.1"/>
    <property type="molecule type" value="Genomic_DNA"/>
</dbReference>
<evidence type="ECO:0000313" key="3">
    <source>
        <dbReference type="EMBL" id="QOV18728.1"/>
    </source>
</evidence>
<sequence length="296" mass="35002">MNEQEFLIFFMEKIGFPEEAQEFFQGLHRQILKETEYNRRMDYIIKVFMDNQSEKAFEQADLLAKDMNIHSYTMSMMLLLLSCKPLSELYYERNISEDIFWDTLADLTYKLNECRHIYGIWGTFVRTWFPPFYQTARFALGRMQYEYSSFFLDEYSLKGVTLKKGDKVINMHIPSSGSFSEKTRMDSYQRAYRFFEKDFPEKTVPIVCSSWLLYPGYRDILPAHSNIRNFMDDFSYIKGYNRKEFTDSWRIFGKDAGKPPVDLPRDTSLQKAFAEYLEKGGTPGVGYGILFSTCSK</sequence>
<keyword evidence="4" id="KW-1185">Reference proteome</keyword>
<dbReference type="Gene3D" id="3.40.630.120">
    <property type="match status" value="1"/>
</dbReference>
<protein>
    <submittedName>
        <fullName evidence="3">DUF5596 domain-containing protein</fullName>
    </submittedName>
</protein>
<proteinExistence type="predicted"/>
<dbReference type="AlphaFoldDB" id="A0A7M2RF05"/>
<evidence type="ECO:0000259" key="1">
    <source>
        <dbReference type="Pfam" id="PF18082"/>
    </source>
</evidence>